<evidence type="ECO:0000313" key="3">
    <source>
        <dbReference type="EMBL" id="MBO2009828.1"/>
    </source>
</evidence>
<dbReference type="InterPro" id="IPR001789">
    <property type="entry name" value="Sig_transdc_resp-reg_receiver"/>
</dbReference>
<evidence type="ECO:0000259" key="2">
    <source>
        <dbReference type="PROSITE" id="PS50110"/>
    </source>
</evidence>
<dbReference type="PANTHER" id="PTHR44520:SF2">
    <property type="entry name" value="RESPONSE REGULATOR RCP1"/>
    <property type="match status" value="1"/>
</dbReference>
<dbReference type="PROSITE" id="PS50110">
    <property type="entry name" value="RESPONSE_REGULATORY"/>
    <property type="match status" value="1"/>
</dbReference>
<dbReference type="InterPro" id="IPR052893">
    <property type="entry name" value="TCS_response_regulator"/>
</dbReference>
<feature type="domain" description="Response regulatory" evidence="2">
    <location>
        <begin position="6"/>
        <end position="133"/>
    </location>
</feature>
<reference evidence="3 4" key="1">
    <citation type="submission" date="2021-03" db="EMBL/GenBank/DDBJ databases">
        <authorList>
            <person name="Kim M.K."/>
        </authorList>
    </citation>
    <scope>NUCLEOTIDE SEQUENCE [LARGE SCALE GENOMIC DNA]</scope>
    <source>
        <strain evidence="3 4">BT442</strain>
    </source>
</reference>
<protein>
    <submittedName>
        <fullName evidence="3">Response regulator</fullName>
    </submittedName>
</protein>
<dbReference type="InterPro" id="IPR011006">
    <property type="entry name" value="CheY-like_superfamily"/>
</dbReference>
<evidence type="ECO:0000313" key="4">
    <source>
        <dbReference type="Proteomes" id="UP000664369"/>
    </source>
</evidence>
<dbReference type="RefSeq" id="WP_208175438.1">
    <property type="nucleotide sequence ID" value="NZ_JAGETZ010000004.1"/>
</dbReference>
<feature type="modified residue" description="4-aspartylphosphate" evidence="1">
    <location>
        <position position="64"/>
    </location>
</feature>
<dbReference type="SMART" id="SM00448">
    <property type="entry name" value="REC"/>
    <property type="match status" value="1"/>
</dbReference>
<dbReference type="Gene3D" id="3.40.50.2300">
    <property type="match status" value="1"/>
</dbReference>
<accession>A0ABS3QFR2</accession>
<sequence length="139" mass="15221">MPQLSSIMLVDDDTTTNFLNETLIKRLGIAQHLHVAENGAEALQTLHQTCVPPSNSCPNLILLDMKMPIMSGIEFLEAYAQLPLARQQSIVIVMLTTSMLPSDMERVQQLPVAGVLNKPLTKEKLQAVVAEHFGEVSAS</sequence>
<dbReference type="SUPFAM" id="SSF52172">
    <property type="entry name" value="CheY-like"/>
    <property type="match status" value="1"/>
</dbReference>
<dbReference type="Proteomes" id="UP000664369">
    <property type="component" value="Unassembled WGS sequence"/>
</dbReference>
<dbReference type="PANTHER" id="PTHR44520">
    <property type="entry name" value="RESPONSE REGULATOR RCP1-RELATED"/>
    <property type="match status" value="1"/>
</dbReference>
<comment type="caution">
    <text evidence="3">The sequence shown here is derived from an EMBL/GenBank/DDBJ whole genome shotgun (WGS) entry which is preliminary data.</text>
</comment>
<dbReference type="EMBL" id="JAGETZ010000004">
    <property type="protein sequence ID" value="MBO2009828.1"/>
    <property type="molecule type" value="Genomic_DNA"/>
</dbReference>
<dbReference type="Pfam" id="PF00072">
    <property type="entry name" value="Response_reg"/>
    <property type="match status" value="1"/>
</dbReference>
<gene>
    <name evidence="3" type="ORF">J4E00_12270</name>
</gene>
<evidence type="ECO:0000256" key="1">
    <source>
        <dbReference type="PROSITE-ProRule" id="PRU00169"/>
    </source>
</evidence>
<keyword evidence="1" id="KW-0597">Phosphoprotein</keyword>
<name>A0ABS3QFR2_9BACT</name>
<proteinExistence type="predicted"/>
<keyword evidence="4" id="KW-1185">Reference proteome</keyword>
<organism evidence="3 4">
    <name type="scientific">Hymenobacter negativus</name>
    <dbReference type="NCBI Taxonomy" id="2795026"/>
    <lineage>
        <taxon>Bacteria</taxon>
        <taxon>Pseudomonadati</taxon>
        <taxon>Bacteroidota</taxon>
        <taxon>Cytophagia</taxon>
        <taxon>Cytophagales</taxon>
        <taxon>Hymenobacteraceae</taxon>
        <taxon>Hymenobacter</taxon>
    </lineage>
</organism>